<dbReference type="Proteomes" id="UP000287166">
    <property type="component" value="Unassembled WGS sequence"/>
</dbReference>
<evidence type="ECO:0000313" key="2">
    <source>
        <dbReference type="Proteomes" id="UP000287166"/>
    </source>
</evidence>
<reference evidence="1 2" key="1">
    <citation type="journal article" date="2018" name="Sci. Rep.">
        <title>Genome sequence of the cauliflower mushroom Sparassis crispa (Hanabiratake) and its association with beneficial usage.</title>
        <authorList>
            <person name="Kiyama R."/>
            <person name="Furutani Y."/>
            <person name="Kawaguchi K."/>
            <person name="Nakanishi T."/>
        </authorList>
    </citation>
    <scope>NUCLEOTIDE SEQUENCE [LARGE SCALE GENOMIC DNA]</scope>
</reference>
<protein>
    <recommendedName>
        <fullName evidence="3">HRQ family protein</fullName>
    </recommendedName>
</protein>
<dbReference type="InParanoid" id="A0A401GAC5"/>
<name>A0A401GAC5_9APHY</name>
<organism evidence="1 2">
    <name type="scientific">Sparassis crispa</name>
    <dbReference type="NCBI Taxonomy" id="139825"/>
    <lineage>
        <taxon>Eukaryota</taxon>
        <taxon>Fungi</taxon>
        <taxon>Dikarya</taxon>
        <taxon>Basidiomycota</taxon>
        <taxon>Agaricomycotina</taxon>
        <taxon>Agaricomycetes</taxon>
        <taxon>Polyporales</taxon>
        <taxon>Sparassidaceae</taxon>
        <taxon>Sparassis</taxon>
    </lineage>
</organism>
<proteinExistence type="predicted"/>
<dbReference type="OrthoDB" id="497541at2759"/>
<dbReference type="Pfam" id="PF11927">
    <property type="entry name" value="HODM_asu-like"/>
    <property type="match status" value="1"/>
</dbReference>
<keyword evidence="2" id="KW-1185">Reference proteome</keyword>
<dbReference type="GeneID" id="38776039"/>
<gene>
    <name evidence="1" type="ORF">SCP_0203190</name>
</gene>
<dbReference type="STRING" id="139825.A0A401GAC5"/>
<comment type="caution">
    <text evidence="1">The sequence shown here is derived from an EMBL/GenBank/DDBJ whole genome shotgun (WGS) entry which is preliminary data.</text>
</comment>
<dbReference type="RefSeq" id="XP_027610035.1">
    <property type="nucleotide sequence ID" value="XM_027754234.1"/>
</dbReference>
<dbReference type="AlphaFoldDB" id="A0A401GAC5"/>
<dbReference type="InterPro" id="IPR021848">
    <property type="entry name" value="HODM_asu-like"/>
</dbReference>
<dbReference type="EMBL" id="BFAD01000002">
    <property type="protein sequence ID" value="GBE79122.1"/>
    <property type="molecule type" value="Genomic_DNA"/>
</dbReference>
<evidence type="ECO:0000313" key="1">
    <source>
        <dbReference type="EMBL" id="GBE79122.1"/>
    </source>
</evidence>
<accession>A0A401GAC5</accession>
<sequence>MTFADPQMGNILAICFLLVAAAVVAYLTRVTRKVSQVNIKVKGCGDSEKTEREAGEWTPVVFDYPKIEPFTGDLSAVKPIPYRPFRWGDYHVTMGIRNMPWNEWIELDQQFFDYHKIREYRLRTRADRSVIIHPEQPGIVQSGHAGAEEFLYELAEYLPRRYPTIYRVERHATSKPNSYSWYGENPIKSITIIPLQITYDLDEEDPLTMAARLVQEDFAIMIEGTDGRYYLQGGAILIPGFWRLKDKVGMPLDQIHVSGDVPQYQSKLHLSMGRFFRRLPVDKPVIRNNYGFQVVKNTDPTATTEDPTRAVDPTELAWSASMQGNEDRTDYERSAHVRTEHADGKVRSWTELLPSMVHLRTERQTLRRLPRTGAVVFTIRVYQTPIDSLAQEPGAPGRLASAIRSWPDDVADYKDRFAYEDILQYLDKRHAEQIEAGEITGEERISYYPF</sequence>
<evidence type="ECO:0008006" key="3">
    <source>
        <dbReference type="Google" id="ProtNLM"/>
    </source>
</evidence>